<evidence type="ECO:0008006" key="4">
    <source>
        <dbReference type="Google" id="ProtNLM"/>
    </source>
</evidence>
<evidence type="ECO:0000256" key="1">
    <source>
        <dbReference type="ARBA" id="ARBA00023242"/>
    </source>
</evidence>
<keyword evidence="3" id="KW-1185">Reference proteome</keyword>
<evidence type="ECO:0000313" key="3">
    <source>
        <dbReference type="Proteomes" id="UP000595140"/>
    </source>
</evidence>
<dbReference type="Gene3D" id="1.10.10.60">
    <property type="entry name" value="Homeodomain-like"/>
    <property type="match status" value="1"/>
</dbReference>
<proteinExistence type="predicted"/>
<protein>
    <recommendedName>
        <fullName evidence="4">HTH myb-type domain-containing protein</fullName>
    </recommendedName>
</protein>
<keyword evidence="1" id="KW-0539">Nucleus</keyword>
<dbReference type="PANTHER" id="PTHR12802:SF115">
    <property type="entry name" value="PROTEIN REVEILLE 8"/>
    <property type="match status" value="1"/>
</dbReference>
<gene>
    <name evidence="2" type="ORF">CCAM_LOCUS28892</name>
</gene>
<dbReference type="Proteomes" id="UP000595140">
    <property type="component" value="Unassembled WGS sequence"/>
</dbReference>
<organism evidence="2 3">
    <name type="scientific">Cuscuta campestris</name>
    <dbReference type="NCBI Taxonomy" id="132261"/>
    <lineage>
        <taxon>Eukaryota</taxon>
        <taxon>Viridiplantae</taxon>
        <taxon>Streptophyta</taxon>
        <taxon>Embryophyta</taxon>
        <taxon>Tracheophyta</taxon>
        <taxon>Spermatophyta</taxon>
        <taxon>Magnoliopsida</taxon>
        <taxon>eudicotyledons</taxon>
        <taxon>Gunneridae</taxon>
        <taxon>Pentapetalae</taxon>
        <taxon>asterids</taxon>
        <taxon>lamiids</taxon>
        <taxon>Solanales</taxon>
        <taxon>Convolvulaceae</taxon>
        <taxon>Cuscuteae</taxon>
        <taxon>Cuscuta</taxon>
        <taxon>Cuscuta subgen. Grammica</taxon>
        <taxon>Cuscuta sect. Cleistogrammica</taxon>
    </lineage>
</organism>
<reference evidence="2 3" key="1">
    <citation type="submission" date="2018-04" db="EMBL/GenBank/DDBJ databases">
        <authorList>
            <person name="Vogel A."/>
        </authorList>
    </citation>
    <scope>NUCLEOTIDE SEQUENCE [LARGE SCALE GENOMIC DNA]</scope>
</reference>
<dbReference type="AlphaFoldDB" id="A0A484MGM9"/>
<dbReference type="OrthoDB" id="2020771at2759"/>
<dbReference type="EMBL" id="OOIL02003346">
    <property type="protein sequence ID" value="VFQ87116.1"/>
    <property type="molecule type" value="Genomic_DNA"/>
</dbReference>
<name>A0A484MGM9_9ASTE</name>
<sequence length="147" mass="17230">MGKIRQDIQMAMRFDRDWMKIEDFVGSKIVIQIRSHAQKYFLKVQKNGTIAHVPPPRPKHPWLNCNSSPRGCCKESFVTILDYFSKRRDSRNTALNGNSPTQKRQGEVEACCTKKDIEINKAKYEGYVPKESHTIQPSLYRYNYIWC</sequence>
<dbReference type="PANTHER" id="PTHR12802">
    <property type="entry name" value="SWI/SNF COMPLEX-RELATED"/>
    <property type="match status" value="1"/>
</dbReference>
<accession>A0A484MGM9</accession>
<evidence type="ECO:0000313" key="2">
    <source>
        <dbReference type="EMBL" id="VFQ87116.1"/>
    </source>
</evidence>